<feature type="region of interest" description="Disordered" evidence="1">
    <location>
        <begin position="1"/>
        <end position="25"/>
    </location>
</feature>
<reference evidence="2 3" key="1">
    <citation type="submission" date="2023-11" db="EMBL/GenBank/DDBJ databases">
        <title>MicrobeMod: A computational toolkit for identifying prokaryotic methylation and restriction-modification with nanopore sequencing.</title>
        <authorList>
            <person name="Crits-Christoph A."/>
            <person name="Kang S.C."/>
            <person name="Lee H."/>
            <person name="Ostrov N."/>
        </authorList>
    </citation>
    <scope>NUCLEOTIDE SEQUENCE [LARGE SCALE GENOMIC DNA]</scope>
    <source>
        <strain evidence="2 3">ATCC 29145</strain>
    </source>
</reference>
<accession>A0ABU4P291</accession>
<feature type="compositionally biased region" description="Basic and acidic residues" evidence="1">
    <location>
        <begin position="1"/>
        <end position="12"/>
    </location>
</feature>
<gene>
    <name evidence="2" type="ORF">SIM66_10650</name>
</gene>
<comment type="caution">
    <text evidence="2">The sequence shown here is derived from an EMBL/GenBank/DDBJ whole genome shotgun (WGS) entry which is preliminary data.</text>
</comment>
<evidence type="ECO:0000256" key="1">
    <source>
        <dbReference type="SAM" id="MobiDB-lite"/>
    </source>
</evidence>
<dbReference type="GeneID" id="56453726"/>
<dbReference type="Proteomes" id="UP001277471">
    <property type="component" value="Unassembled WGS sequence"/>
</dbReference>
<evidence type="ECO:0008006" key="4">
    <source>
        <dbReference type="Google" id="ProtNLM"/>
    </source>
</evidence>
<organism evidence="2 3">
    <name type="scientific">Azospirillum brasilense</name>
    <dbReference type="NCBI Taxonomy" id="192"/>
    <lineage>
        <taxon>Bacteria</taxon>
        <taxon>Pseudomonadati</taxon>
        <taxon>Pseudomonadota</taxon>
        <taxon>Alphaproteobacteria</taxon>
        <taxon>Rhodospirillales</taxon>
        <taxon>Azospirillaceae</taxon>
        <taxon>Azospirillum</taxon>
    </lineage>
</organism>
<sequence>MHRITKRYEANRRQPQRRRAVERSNDPAFAAKVENIPAKIDRLPEAFE</sequence>
<evidence type="ECO:0000313" key="2">
    <source>
        <dbReference type="EMBL" id="MDX5951650.1"/>
    </source>
</evidence>
<name>A0ABU4P291_AZOBR</name>
<dbReference type="RefSeq" id="WP_155903570.1">
    <property type="nucleotide sequence ID" value="NZ_CP012915.1"/>
</dbReference>
<protein>
    <recommendedName>
        <fullName evidence="4">Transposase</fullName>
    </recommendedName>
</protein>
<evidence type="ECO:0000313" key="3">
    <source>
        <dbReference type="Proteomes" id="UP001277471"/>
    </source>
</evidence>
<proteinExistence type="predicted"/>
<keyword evidence="3" id="KW-1185">Reference proteome</keyword>
<dbReference type="EMBL" id="JAWXYC010000003">
    <property type="protein sequence ID" value="MDX5951650.1"/>
    <property type="molecule type" value="Genomic_DNA"/>
</dbReference>